<proteinExistence type="predicted"/>
<sequence>MIDIVYRNTTQYSFIQGRNHFLVIFHFCRYQTTQGSAVIFGDNHILRHVNQTTGKVTGISRFQSRIRQTFTGTVGRDKVLQYRQTFFKVRQNRVFNNLTAFGA</sequence>
<protein>
    <submittedName>
        <fullName evidence="1">Uncharacterized protein</fullName>
    </submittedName>
</protein>
<evidence type="ECO:0000313" key="1">
    <source>
        <dbReference type="EMBL" id="MPM05096.1"/>
    </source>
</evidence>
<organism evidence="1">
    <name type="scientific">bioreactor metagenome</name>
    <dbReference type="NCBI Taxonomy" id="1076179"/>
    <lineage>
        <taxon>unclassified sequences</taxon>
        <taxon>metagenomes</taxon>
        <taxon>ecological metagenomes</taxon>
    </lineage>
</organism>
<accession>A0A644WMF3</accession>
<name>A0A644WMF3_9ZZZZ</name>
<reference evidence="1" key="1">
    <citation type="submission" date="2019-08" db="EMBL/GenBank/DDBJ databases">
        <authorList>
            <person name="Kucharzyk K."/>
            <person name="Murdoch R.W."/>
            <person name="Higgins S."/>
            <person name="Loffler F."/>
        </authorList>
    </citation>
    <scope>NUCLEOTIDE SEQUENCE</scope>
</reference>
<comment type="caution">
    <text evidence="1">The sequence shown here is derived from an EMBL/GenBank/DDBJ whole genome shotgun (WGS) entry which is preliminary data.</text>
</comment>
<gene>
    <name evidence="1" type="ORF">SDC9_51380</name>
</gene>
<dbReference type="AlphaFoldDB" id="A0A644WMF3"/>
<dbReference type="EMBL" id="VSSQ01001100">
    <property type="protein sequence ID" value="MPM05096.1"/>
    <property type="molecule type" value="Genomic_DNA"/>
</dbReference>